<accession>A0A6B0SR35</accession>
<protein>
    <submittedName>
        <fullName evidence="2">Uncharacterized protein</fullName>
    </submittedName>
</protein>
<organism evidence="2 3">
    <name type="scientific">Halobacterium bonnevillei</name>
    <dbReference type="NCBI Taxonomy" id="2692200"/>
    <lineage>
        <taxon>Archaea</taxon>
        <taxon>Methanobacteriati</taxon>
        <taxon>Methanobacteriota</taxon>
        <taxon>Stenosarchaea group</taxon>
        <taxon>Halobacteria</taxon>
        <taxon>Halobacteriales</taxon>
        <taxon>Halobacteriaceae</taxon>
        <taxon>Halobacterium</taxon>
    </lineage>
</organism>
<keyword evidence="3" id="KW-1185">Reference proteome</keyword>
<gene>
    <name evidence="2" type="ORF">GRX66_16045</name>
</gene>
<comment type="caution">
    <text evidence="2">The sequence shown here is derived from an EMBL/GenBank/DDBJ whole genome shotgun (WGS) entry which is preliminary data.</text>
</comment>
<feature type="compositionally biased region" description="Low complexity" evidence="1">
    <location>
        <begin position="38"/>
        <end position="63"/>
    </location>
</feature>
<evidence type="ECO:0000256" key="1">
    <source>
        <dbReference type="SAM" id="MobiDB-lite"/>
    </source>
</evidence>
<feature type="region of interest" description="Disordered" evidence="1">
    <location>
        <begin position="38"/>
        <end position="69"/>
    </location>
</feature>
<name>A0A6B0SR35_9EURY</name>
<dbReference type="AlphaFoldDB" id="A0A6B0SR35"/>
<dbReference type="Proteomes" id="UP000471521">
    <property type="component" value="Unassembled WGS sequence"/>
</dbReference>
<reference evidence="2 3" key="1">
    <citation type="submission" date="2019-12" db="EMBL/GenBank/DDBJ databases">
        <title>Isolation and characterization of three novel carbon monoxide-oxidizing members of Halobacteria from salione crusts and soils.</title>
        <authorList>
            <person name="Myers M.R."/>
            <person name="King G.M."/>
        </authorList>
    </citation>
    <scope>NUCLEOTIDE SEQUENCE [LARGE SCALE GENOMIC DNA]</scope>
    <source>
        <strain evidence="2 3">PCN9</strain>
    </source>
</reference>
<proteinExistence type="predicted"/>
<dbReference type="RefSeq" id="WP_159527431.1">
    <property type="nucleotide sequence ID" value="NZ_WUUU01000188.1"/>
</dbReference>
<sequence length="69" mass="6948">MRTAALDGALADAGADAFVFVGPPDDPLVRYLSGASLPVRAPSSTPAASPSCPSDRSATACRSARTRPC</sequence>
<dbReference type="EMBL" id="WUUU01000188">
    <property type="protein sequence ID" value="MXR22033.1"/>
    <property type="molecule type" value="Genomic_DNA"/>
</dbReference>
<evidence type="ECO:0000313" key="2">
    <source>
        <dbReference type="EMBL" id="MXR22033.1"/>
    </source>
</evidence>
<evidence type="ECO:0000313" key="3">
    <source>
        <dbReference type="Proteomes" id="UP000471521"/>
    </source>
</evidence>